<dbReference type="eggNOG" id="KOG3030">
    <property type="taxonomic scope" value="Eukaryota"/>
</dbReference>
<organism evidence="9 10">
    <name type="scientific">Wickerhamomyces ciferrii (strain ATCC 14091 / BCRC 22168 / CBS 111 / JCM 3599 / NBRC 0793 / NRRL Y-1031 F-60-10)</name>
    <name type="common">Yeast</name>
    <name type="synonym">Pichia ciferrii</name>
    <dbReference type="NCBI Taxonomy" id="1206466"/>
    <lineage>
        <taxon>Eukaryota</taxon>
        <taxon>Fungi</taxon>
        <taxon>Dikarya</taxon>
        <taxon>Ascomycota</taxon>
        <taxon>Saccharomycotina</taxon>
        <taxon>Saccharomycetes</taxon>
        <taxon>Phaffomycetales</taxon>
        <taxon>Wickerhamomycetaceae</taxon>
        <taxon>Wickerhamomyces</taxon>
    </lineage>
</organism>
<dbReference type="EMBL" id="CAIF01000029">
    <property type="protein sequence ID" value="CCH41848.1"/>
    <property type="molecule type" value="Genomic_DNA"/>
</dbReference>
<evidence type="ECO:0000313" key="9">
    <source>
        <dbReference type="EMBL" id="CCH41848.1"/>
    </source>
</evidence>
<evidence type="ECO:0000259" key="8">
    <source>
        <dbReference type="SMART" id="SM00014"/>
    </source>
</evidence>
<feature type="compositionally biased region" description="Basic and acidic residues" evidence="6">
    <location>
        <begin position="355"/>
        <end position="365"/>
    </location>
</feature>
<feature type="compositionally biased region" description="Basic residues" evidence="6">
    <location>
        <begin position="331"/>
        <end position="343"/>
    </location>
</feature>
<dbReference type="PANTHER" id="PTHR10165">
    <property type="entry name" value="LIPID PHOSPHATE PHOSPHATASE"/>
    <property type="match status" value="1"/>
</dbReference>
<dbReference type="GO" id="GO:0006644">
    <property type="term" value="P:phospholipid metabolic process"/>
    <property type="evidence" value="ECO:0007669"/>
    <property type="project" value="InterPro"/>
</dbReference>
<comment type="subcellular location">
    <subcellularLocation>
        <location evidence="1">Membrane</location>
        <topology evidence="1">Multi-pass membrane protein</topology>
    </subcellularLocation>
</comment>
<feature type="transmembrane region" description="Helical" evidence="7">
    <location>
        <begin position="111"/>
        <end position="132"/>
    </location>
</feature>
<evidence type="ECO:0000256" key="7">
    <source>
        <dbReference type="SAM" id="Phobius"/>
    </source>
</evidence>
<proteinExistence type="inferred from homology"/>
<dbReference type="SMART" id="SM00014">
    <property type="entry name" value="acidPPc"/>
    <property type="match status" value="1"/>
</dbReference>
<keyword evidence="4 7" id="KW-1133">Transmembrane helix</keyword>
<dbReference type="GO" id="GO:0046839">
    <property type="term" value="P:phospholipid dephosphorylation"/>
    <property type="evidence" value="ECO:0007669"/>
    <property type="project" value="TreeGrafter"/>
</dbReference>
<dbReference type="HOGENOM" id="CLU_759115_0_0_1"/>
<feature type="compositionally biased region" description="Low complexity" evidence="6">
    <location>
        <begin position="315"/>
        <end position="326"/>
    </location>
</feature>
<feature type="compositionally biased region" description="Polar residues" evidence="6">
    <location>
        <begin position="344"/>
        <end position="354"/>
    </location>
</feature>
<dbReference type="CDD" id="cd03390">
    <property type="entry name" value="PAP2_containing_1_like"/>
    <property type="match status" value="1"/>
</dbReference>
<evidence type="ECO:0000256" key="2">
    <source>
        <dbReference type="ARBA" id="ARBA00008816"/>
    </source>
</evidence>
<evidence type="ECO:0000256" key="5">
    <source>
        <dbReference type="ARBA" id="ARBA00023136"/>
    </source>
</evidence>
<dbReference type="Gene3D" id="1.20.144.10">
    <property type="entry name" value="Phosphatidic acid phosphatase type 2/haloperoxidase"/>
    <property type="match status" value="1"/>
</dbReference>
<feature type="domain" description="Phosphatidic acid phosphatase type 2/haloperoxidase" evidence="8">
    <location>
        <begin position="114"/>
        <end position="259"/>
    </location>
</feature>
<dbReference type="InParanoid" id="K0KL73"/>
<sequence length="365" mass="41277">MYQIFKLLLTQNQFDRKFSERHPKTWMTKNHYHDVEYFQGELFEVLKLDTAPRYTEFSLADDKISFTFYREQDNLVGRLLLMVVSIAVPIAQVILMFGFARKSSARKIWNIHSALLSLLAIHTYQAVIVSILKNVVGSPRPDLLQRCLPTNYALPPYGHLSNVGICGNRNIGDINDGFRSFPSGHASTSFASALFSFFITSSRIKVFDERGNSFKTISAYLPFFISTFMTATRISDNRHSFVDIFIGSLIGLGSGYLGYHMYFPDFRNLSLAGMALPPRRIGNRGKNGQHSFWKVPEDNDYDYDSRASDIEFNGSSLSLSTDSSGSPSPPKSRHSIASHHPSRSRPQTSINRQSVRSEKLNESLV</sequence>
<dbReference type="STRING" id="1206466.K0KL73"/>
<feature type="region of interest" description="Disordered" evidence="6">
    <location>
        <begin position="315"/>
        <end position="365"/>
    </location>
</feature>
<dbReference type="AlphaFoldDB" id="K0KL73"/>
<evidence type="ECO:0000256" key="3">
    <source>
        <dbReference type="ARBA" id="ARBA00022692"/>
    </source>
</evidence>
<dbReference type="GO" id="GO:0016020">
    <property type="term" value="C:membrane"/>
    <property type="evidence" value="ECO:0007669"/>
    <property type="project" value="UniProtKB-SubCell"/>
</dbReference>
<keyword evidence="5 7" id="KW-0472">Membrane</keyword>
<dbReference type="GO" id="GO:0008195">
    <property type="term" value="F:phosphatidate phosphatase activity"/>
    <property type="evidence" value="ECO:0007669"/>
    <property type="project" value="TreeGrafter"/>
</dbReference>
<feature type="transmembrane region" description="Helical" evidence="7">
    <location>
        <begin position="79"/>
        <end position="99"/>
    </location>
</feature>
<gene>
    <name evidence="9" type="ORF">BN7_1387</name>
</gene>
<comment type="similarity">
    <text evidence="2">Belongs to the PA-phosphatase related phosphoesterase family.</text>
</comment>
<evidence type="ECO:0000256" key="1">
    <source>
        <dbReference type="ARBA" id="ARBA00004141"/>
    </source>
</evidence>
<reference evidence="9 10" key="1">
    <citation type="journal article" date="2012" name="Eukaryot. Cell">
        <title>Draft genome sequence of Wickerhamomyces ciferrii NRRL Y-1031 F-60-10.</title>
        <authorList>
            <person name="Schneider J."/>
            <person name="Andrea H."/>
            <person name="Blom J."/>
            <person name="Jaenicke S."/>
            <person name="Ruckert C."/>
            <person name="Schorsch C."/>
            <person name="Szczepanowski R."/>
            <person name="Farwick M."/>
            <person name="Goesmann A."/>
            <person name="Puhler A."/>
            <person name="Schaffer S."/>
            <person name="Tauch A."/>
            <person name="Kohler T."/>
            <person name="Brinkrolf K."/>
        </authorList>
    </citation>
    <scope>NUCLEOTIDE SEQUENCE [LARGE SCALE GENOMIC DNA]</scope>
    <source>
        <strain evidence="10">ATCC 14091 / BCRC 22168 / CBS 111 / JCM 3599 / NBRC 0793 / NRRL Y-1031 F-60-10</strain>
    </source>
</reference>
<comment type="caution">
    <text evidence="9">The sequence shown here is derived from an EMBL/GenBank/DDBJ whole genome shotgun (WGS) entry which is preliminary data.</text>
</comment>
<evidence type="ECO:0000256" key="6">
    <source>
        <dbReference type="SAM" id="MobiDB-lite"/>
    </source>
</evidence>
<protein>
    <submittedName>
        <fullName evidence="9">Lipid phosphate phosphatase</fullName>
        <ecNumber evidence="9">3.1.3.-</ecNumber>
    </submittedName>
</protein>
<keyword evidence="3 7" id="KW-0812">Transmembrane</keyword>
<keyword evidence="9" id="KW-0378">Hydrolase</keyword>
<dbReference type="Proteomes" id="UP000009328">
    <property type="component" value="Unassembled WGS sequence"/>
</dbReference>
<accession>K0KL73</accession>
<dbReference type="InterPro" id="IPR036938">
    <property type="entry name" value="PAP2/HPO_sf"/>
</dbReference>
<dbReference type="InterPro" id="IPR043216">
    <property type="entry name" value="PAP-like"/>
</dbReference>
<evidence type="ECO:0000313" key="10">
    <source>
        <dbReference type="Proteomes" id="UP000009328"/>
    </source>
</evidence>
<name>K0KL73_WICCF</name>
<feature type="transmembrane region" description="Helical" evidence="7">
    <location>
        <begin position="240"/>
        <end position="259"/>
    </location>
</feature>
<dbReference type="PANTHER" id="PTHR10165:SF192">
    <property type="entry name" value="PHOSPHATIDIC ACID PHOSPHATASE TYPE 2_HALOPEROXIDASE DOMAIN-CONTAINING PROTEIN"/>
    <property type="match status" value="1"/>
</dbReference>
<dbReference type="Pfam" id="PF01569">
    <property type="entry name" value="PAP2"/>
    <property type="match status" value="1"/>
</dbReference>
<dbReference type="InterPro" id="IPR000326">
    <property type="entry name" value="PAP2/HPO"/>
</dbReference>
<evidence type="ECO:0000256" key="4">
    <source>
        <dbReference type="ARBA" id="ARBA00022989"/>
    </source>
</evidence>
<dbReference type="SUPFAM" id="SSF48317">
    <property type="entry name" value="Acid phosphatase/Vanadium-dependent haloperoxidase"/>
    <property type="match status" value="1"/>
</dbReference>
<dbReference type="EC" id="3.1.3.-" evidence="9"/>
<keyword evidence="10" id="KW-1185">Reference proteome</keyword>